<name>A0A1F2PCX6_9FIRM</name>
<evidence type="ECO:0000313" key="1">
    <source>
        <dbReference type="EMBL" id="OFV69260.1"/>
    </source>
</evidence>
<sequence>MFDGGLVKIYKIGNVSNPGDTPVEALTFYQSFYFEEKTIGMTRAYAAMQADSKIDRLISIWQDRSVTDQCVCVIFDGSKIEDNVEVGIQYRITQAQHKTNNDGLRISDLTLERLDGGLYDIS</sequence>
<dbReference type="EMBL" id="LKEU01000043">
    <property type="protein sequence ID" value="OFV69260.1"/>
    <property type="molecule type" value="Genomic_DNA"/>
</dbReference>
<accession>A0A1F2PCX6</accession>
<organism evidence="1 2">
    <name type="scientific">Acetobacterium wieringae</name>
    <dbReference type="NCBI Taxonomy" id="52694"/>
    <lineage>
        <taxon>Bacteria</taxon>
        <taxon>Bacillati</taxon>
        <taxon>Bacillota</taxon>
        <taxon>Clostridia</taxon>
        <taxon>Eubacteriales</taxon>
        <taxon>Eubacteriaceae</taxon>
        <taxon>Acetobacterium</taxon>
    </lineage>
</organism>
<dbReference type="AlphaFoldDB" id="A0A1F2PCX6"/>
<proteinExistence type="predicted"/>
<reference evidence="1 2" key="1">
    <citation type="submission" date="2015-09" db="EMBL/GenBank/DDBJ databases">
        <title>Genome sequence of Acetobacterium wieringae DSM 1911.</title>
        <authorList>
            <person name="Poehlein A."/>
            <person name="Bengelsdorf F.R."/>
            <person name="Schiel-Bengelsdorf B."/>
            <person name="Duerre P."/>
            <person name="Daniel R."/>
        </authorList>
    </citation>
    <scope>NUCLEOTIDE SEQUENCE [LARGE SCALE GENOMIC DNA]</scope>
    <source>
        <strain evidence="1 2">DSM 1911</strain>
    </source>
</reference>
<dbReference type="RefSeq" id="WP_070372556.1">
    <property type="nucleotide sequence ID" value="NZ_LKEU01000043.1"/>
</dbReference>
<dbReference type="STRING" id="52694.ACWI_33040"/>
<dbReference type="Proteomes" id="UP000176244">
    <property type="component" value="Unassembled WGS sequence"/>
</dbReference>
<gene>
    <name evidence="1" type="ORF">ACWI_33040</name>
</gene>
<evidence type="ECO:0000313" key="2">
    <source>
        <dbReference type="Proteomes" id="UP000176244"/>
    </source>
</evidence>
<protein>
    <submittedName>
        <fullName evidence="1">Uncharacterized protein</fullName>
    </submittedName>
</protein>
<comment type="caution">
    <text evidence="1">The sequence shown here is derived from an EMBL/GenBank/DDBJ whole genome shotgun (WGS) entry which is preliminary data.</text>
</comment>